<dbReference type="Proteomes" id="UP000887579">
    <property type="component" value="Unplaced"/>
</dbReference>
<sequence length="564" mass="62007">MVHTKNPSPAHKPPTATRKTCVLKRRKSSAIVKPPVVTAIYNKSPTKLLPKSPRTSPRKLLNPFRKNPTPAKKARLEHVSPRKATLRSAEKRIIDSPKSTRNSEAVAKSTKNLYESLKSNSVPQLDFASLQSICNSATVNLKAKKTLDFTAPKKELVEIPVDLRPGYKLRITSSKPFPWMKEARAKASSQVFIKNEDIVAGGAILNGGDLGEKNMLSDIRTFYLFAHNSTIIFTKYTNLNTTDTVNGDETLWAAHGKPKHRVIITPTTSGLKQILLDEDIKFELPLSGRSLSRRVSKDTSSFAVNDTSAVGFDLSSKKHDNGVENGSKMNGKITKNQTPIKDASKTIKLFESPADDGDEDNDNADDHDEWLKNIGISPRSTLGFGRHKTISDFTVYSTLSNLSPNDASQGPFDASSANDATRSTAVITEPKSIQAFYNFLCSTKDFRSNTGAQAGLPPTIIASCPFKHGAVNNLDIASQIVKRSRSTAHEYIIEVENGPILPHMPSMLVSFLESIPELSTKDNEIKVMVSGRNAYSGINECIDFDAYFNHSEFSYKPSTGSFFV</sequence>
<organism evidence="1 2">
    <name type="scientific">Panagrolaimus sp. ES5</name>
    <dbReference type="NCBI Taxonomy" id="591445"/>
    <lineage>
        <taxon>Eukaryota</taxon>
        <taxon>Metazoa</taxon>
        <taxon>Ecdysozoa</taxon>
        <taxon>Nematoda</taxon>
        <taxon>Chromadorea</taxon>
        <taxon>Rhabditida</taxon>
        <taxon>Tylenchina</taxon>
        <taxon>Panagrolaimomorpha</taxon>
        <taxon>Panagrolaimoidea</taxon>
        <taxon>Panagrolaimidae</taxon>
        <taxon>Panagrolaimus</taxon>
    </lineage>
</organism>
<evidence type="ECO:0000313" key="1">
    <source>
        <dbReference type="Proteomes" id="UP000887579"/>
    </source>
</evidence>
<dbReference type="WBParaSite" id="ES5_v2.g12642.t1">
    <property type="protein sequence ID" value="ES5_v2.g12642.t1"/>
    <property type="gene ID" value="ES5_v2.g12642"/>
</dbReference>
<name>A0AC34F675_9BILA</name>
<protein>
    <submittedName>
        <fullName evidence="2">Uncharacterized protein</fullName>
    </submittedName>
</protein>
<proteinExistence type="predicted"/>
<evidence type="ECO:0000313" key="2">
    <source>
        <dbReference type="WBParaSite" id="ES5_v2.g12642.t1"/>
    </source>
</evidence>
<reference evidence="2" key="1">
    <citation type="submission" date="2022-11" db="UniProtKB">
        <authorList>
            <consortium name="WormBaseParasite"/>
        </authorList>
    </citation>
    <scope>IDENTIFICATION</scope>
</reference>
<accession>A0AC34F675</accession>